<dbReference type="AlphaFoldDB" id="A0A1E7FCG2"/>
<name>A0A1E7FCG2_9STRA</name>
<dbReference type="Pfam" id="PF00226">
    <property type="entry name" value="DnaJ"/>
    <property type="match status" value="1"/>
</dbReference>
<evidence type="ECO:0000313" key="3">
    <source>
        <dbReference type="EMBL" id="OEU15868.1"/>
    </source>
</evidence>
<dbReference type="PANTHER" id="PTHR44137:SF57">
    <property type="entry name" value="CHAPERONE DNAJ-DOMAIN PROTEIN"/>
    <property type="match status" value="1"/>
</dbReference>
<organism evidence="3 4">
    <name type="scientific">Fragilariopsis cylindrus CCMP1102</name>
    <dbReference type="NCBI Taxonomy" id="635003"/>
    <lineage>
        <taxon>Eukaryota</taxon>
        <taxon>Sar</taxon>
        <taxon>Stramenopiles</taxon>
        <taxon>Ochrophyta</taxon>
        <taxon>Bacillariophyta</taxon>
        <taxon>Bacillariophyceae</taxon>
        <taxon>Bacillariophycidae</taxon>
        <taxon>Bacillariales</taxon>
        <taxon>Bacillariaceae</taxon>
        <taxon>Fragilariopsis</taxon>
    </lineage>
</organism>
<dbReference type="SUPFAM" id="SSF46565">
    <property type="entry name" value="Chaperone J-domain"/>
    <property type="match status" value="1"/>
</dbReference>
<feature type="region of interest" description="Disordered" evidence="1">
    <location>
        <begin position="280"/>
        <end position="301"/>
    </location>
</feature>
<dbReference type="KEGG" id="fcy:FRACYDRAFT_240564"/>
<accession>A0A1E7FCG2</accession>
<feature type="compositionally biased region" description="Acidic residues" evidence="1">
    <location>
        <begin position="517"/>
        <end position="532"/>
    </location>
</feature>
<dbReference type="CDD" id="cd06257">
    <property type="entry name" value="DnaJ"/>
    <property type="match status" value="1"/>
</dbReference>
<evidence type="ECO:0000256" key="1">
    <source>
        <dbReference type="SAM" id="MobiDB-lite"/>
    </source>
</evidence>
<keyword evidence="4" id="KW-1185">Reference proteome</keyword>
<dbReference type="InterPro" id="IPR036869">
    <property type="entry name" value="J_dom_sf"/>
</dbReference>
<dbReference type="PANTHER" id="PTHR44137">
    <property type="entry name" value="BNAC03G44070D PROTEIN"/>
    <property type="match status" value="1"/>
</dbReference>
<reference evidence="3 4" key="1">
    <citation type="submission" date="2016-09" db="EMBL/GenBank/DDBJ databases">
        <title>Extensive genetic diversity and differential bi-allelic expression allows diatom success in the polar Southern Ocean.</title>
        <authorList>
            <consortium name="DOE Joint Genome Institute"/>
            <person name="Mock T."/>
            <person name="Otillar R.P."/>
            <person name="Strauss J."/>
            <person name="Dupont C."/>
            <person name="Frickenhaus S."/>
            <person name="Maumus F."/>
            <person name="Mcmullan M."/>
            <person name="Sanges R."/>
            <person name="Schmutz J."/>
            <person name="Toseland A."/>
            <person name="Valas R."/>
            <person name="Veluchamy A."/>
            <person name="Ward B.J."/>
            <person name="Allen A."/>
            <person name="Barry K."/>
            <person name="Falciatore A."/>
            <person name="Ferrante M."/>
            <person name="Fortunato A.E."/>
            <person name="Gloeckner G."/>
            <person name="Gruber A."/>
            <person name="Hipkin R."/>
            <person name="Janech M."/>
            <person name="Kroth P."/>
            <person name="Leese F."/>
            <person name="Lindquist E."/>
            <person name="Lyon B.R."/>
            <person name="Martin J."/>
            <person name="Mayer C."/>
            <person name="Parker M."/>
            <person name="Quesneville H."/>
            <person name="Raymond J."/>
            <person name="Uhlig C."/>
            <person name="Valentin K.U."/>
            <person name="Worden A.Z."/>
            <person name="Armbrust E.V."/>
            <person name="Bowler C."/>
            <person name="Green B."/>
            <person name="Moulton V."/>
            <person name="Van Oosterhout C."/>
            <person name="Grigoriev I."/>
        </authorList>
    </citation>
    <scope>NUCLEOTIDE SEQUENCE [LARGE SCALE GENOMIC DNA]</scope>
    <source>
        <strain evidence="3 4">CCMP1102</strain>
    </source>
</reference>
<gene>
    <name evidence="3" type="ORF">FRACYDRAFT_240564</name>
</gene>
<evidence type="ECO:0000313" key="4">
    <source>
        <dbReference type="Proteomes" id="UP000095751"/>
    </source>
</evidence>
<dbReference type="InterPro" id="IPR001623">
    <property type="entry name" value="DnaJ_domain"/>
</dbReference>
<sequence length="532" mass="58762">MAPTTPELKLSLKEIGMSQSGDKGTLEFRLARGNECIKLGLKTPDNDPVHQIKLGPLKKHAAKAGVSPIGSLDEVLELADEDDFIGILRLGVAPTAAADLTASSSVAILRKSYLKLSLKLHPDKNRKCPDATKVFQAVVNAFERLSQPELIDDVKNKSKKHTAISRSNTGCKRSRVCCPRCKSIWSETTVEGNPDYFYNFMMTGLKSFNCATCLLEFGCMTAIHKCPFCKHNFEYHPSDFHRKISCGSKRCTKQFGFYMFHCSDRAIKNLKVEVKELREARAKQTEQKRRRAESARRRRGVSNEKDADAAFLMGLVNECPRCGISLAELEDQDEMDHLQNCNDDEGKISANKRKKEALEGAKSQKRQRQELQDDVAAKAAWNLLGSENEDMWLLTDGALEKECAEHGVDVAKGKTASHEMIASLVGKRKSQALTKFDPKNGGKTTTSLPSNLHTMTVSQLRAVAASRGITVGTKLCKSDVIDLIESESELKSDGKGPLMLTDGTNSKKRKTSKDIESSESDSDSDSDSDYGE</sequence>
<dbReference type="SMART" id="SM00271">
    <property type="entry name" value="DnaJ"/>
    <property type="match status" value="1"/>
</dbReference>
<dbReference type="InParanoid" id="A0A1E7FCG2"/>
<dbReference type="EMBL" id="KV784359">
    <property type="protein sequence ID" value="OEU15868.1"/>
    <property type="molecule type" value="Genomic_DNA"/>
</dbReference>
<dbReference type="Proteomes" id="UP000095751">
    <property type="component" value="Unassembled WGS sequence"/>
</dbReference>
<dbReference type="Gene3D" id="1.10.287.110">
    <property type="entry name" value="DnaJ domain"/>
    <property type="match status" value="1"/>
</dbReference>
<feature type="region of interest" description="Disordered" evidence="1">
    <location>
        <begin position="486"/>
        <end position="532"/>
    </location>
</feature>
<dbReference type="PROSITE" id="PS50076">
    <property type="entry name" value="DNAJ_2"/>
    <property type="match status" value="1"/>
</dbReference>
<protein>
    <recommendedName>
        <fullName evidence="2">J domain-containing protein</fullName>
    </recommendedName>
</protein>
<proteinExistence type="predicted"/>
<evidence type="ECO:0000259" key="2">
    <source>
        <dbReference type="PROSITE" id="PS50076"/>
    </source>
</evidence>
<feature type="domain" description="J" evidence="2">
    <location>
        <begin position="83"/>
        <end position="150"/>
    </location>
</feature>
<dbReference type="OrthoDB" id="10250354at2759"/>